<reference evidence="3" key="1">
    <citation type="submission" date="2014-12" db="EMBL/GenBank/DDBJ databases">
        <title>Insight into the proteome of Arion vulgaris.</title>
        <authorList>
            <person name="Aradska J."/>
            <person name="Bulat T."/>
            <person name="Smidak R."/>
            <person name="Sarate P."/>
            <person name="Gangsoo J."/>
            <person name="Sialana F."/>
            <person name="Bilban M."/>
            <person name="Lubec G."/>
        </authorList>
    </citation>
    <scope>NUCLEOTIDE SEQUENCE</scope>
    <source>
        <tissue evidence="3">Skin</tissue>
    </source>
</reference>
<evidence type="ECO:0000256" key="1">
    <source>
        <dbReference type="SAM" id="Coils"/>
    </source>
</evidence>
<dbReference type="EMBL" id="HACG01023539">
    <property type="protein sequence ID" value="CEK70404.1"/>
    <property type="molecule type" value="Transcribed_RNA"/>
</dbReference>
<name>A0A0B6ZP18_9EUPU</name>
<dbReference type="GO" id="GO:0051256">
    <property type="term" value="P:mitotic spindle midzone assembly"/>
    <property type="evidence" value="ECO:0007669"/>
    <property type="project" value="TreeGrafter"/>
</dbReference>
<accession>A0A0B6ZP18</accession>
<dbReference type="PANTHER" id="PTHR19321:SF41">
    <property type="entry name" value="FASCETTO-RELATED"/>
    <property type="match status" value="1"/>
</dbReference>
<evidence type="ECO:0008006" key="4">
    <source>
        <dbReference type="Google" id="ProtNLM"/>
    </source>
</evidence>
<dbReference type="GO" id="GO:0008017">
    <property type="term" value="F:microtubule binding"/>
    <property type="evidence" value="ECO:0007669"/>
    <property type="project" value="InterPro"/>
</dbReference>
<feature type="region of interest" description="Disordered" evidence="2">
    <location>
        <begin position="470"/>
        <end position="496"/>
    </location>
</feature>
<dbReference type="AlphaFoldDB" id="A0A0B6ZP18"/>
<dbReference type="InterPro" id="IPR007145">
    <property type="entry name" value="MAP65_Ase1_PRC1"/>
</dbReference>
<keyword evidence="1" id="KW-0175">Coiled coil</keyword>
<dbReference type="GO" id="GO:1990023">
    <property type="term" value="C:mitotic spindle midzone"/>
    <property type="evidence" value="ECO:0007669"/>
    <property type="project" value="TreeGrafter"/>
</dbReference>
<protein>
    <recommendedName>
        <fullName evidence="4">Protein regulator of cytokinesis 1</fullName>
    </recommendedName>
</protein>
<organism evidence="3">
    <name type="scientific">Arion vulgaris</name>
    <dbReference type="NCBI Taxonomy" id="1028688"/>
    <lineage>
        <taxon>Eukaryota</taxon>
        <taxon>Metazoa</taxon>
        <taxon>Spiralia</taxon>
        <taxon>Lophotrochozoa</taxon>
        <taxon>Mollusca</taxon>
        <taxon>Gastropoda</taxon>
        <taxon>Heterobranchia</taxon>
        <taxon>Euthyneura</taxon>
        <taxon>Panpulmonata</taxon>
        <taxon>Eupulmonata</taxon>
        <taxon>Stylommatophora</taxon>
        <taxon>Helicina</taxon>
        <taxon>Arionoidea</taxon>
        <taxon>Arionidae</taxon>
        <taxon>Arion</taxon>
    </lineage>
</organism>
<feature type="coiled-coil region" evidence="1">
    <location>
        <begin position="393"/>
        <end position="420"/>
    </location>
</feature>
<evidence type="ECO:0000313" key="3">
    <source>
        <dbReference type="EMBL" id="CEK70404.1"/>
    </source>
</evidence>
<proteinExistence type="predicted"/>
<dbReference type="GO" id="GO:0005737">
    <property type="term" value="C:cytoplasm"/>
    <property type="evidence" value="ECO:0007669"/>
    <property type="project" value="TreeGrafter"/>
</dbReference>
<dbReference type="Gene3D" id="1.20.58.1520">
    <property type="match status" value="1"/>
</dbReference>
<sequence>MEGNTNSSPCREQTRFACNKIIDTSLRSLYQIWDKMGIEEGQKKARGDTAVTHVKNLMQHMITEEEALMNQVAKTIDEFTEKLDQLCNELSLPHIKLSGGLTMVQKEKILRSKVETMAKEKKDRMTKYDTLHSRDQHLSEALSTTPYYIPSEKVPTLEQLRELEKHVGQLQTERDKRFTEFKTIKKRILELCSMMESEPDTSFGCELICEDDDSFLLSTKNMESLKNLHDVLVKKDQSMKAEADQLWERLRALWNRLETPTTDREGFEKNLKGHGAKVLSALKTQIEACQLLKFQNMRKFVDGIRKELIFWWDKCYFSKEQRAVFKAFNEEECTDELLYIHEKELESVRQYYMTHKDMLDKVTHREELFNSMIAFEVKASDPNRFFCDRGGKLLQEEKARKKLLKELPKVEEEVTEVIQKWEHDNEKNFLIDGMRFPEYMKYKWENFQLQKEQQKQLRLKAKAKQTEDEMLYGSKSVSQTPVKRRLPPTATPVKTPLKTRKMNDMTKTSNKLPNNNRYQHGLMTHSPATRQPLSVQKTPINKIKKKSVRLSKRASVKRYNNRKSKDLITHTFVNEEDHGSTSVASHGSYNDFANFVSSSKASSPEVPHS</sequence>
<evidence type="ECO:0000256" key="2">
    <source>
        <dbReference type="SAM" id="MobiDB-lite"/>
    </source>
</evidence>
<dbReference type="Pfam" id="PF03999">
    <property type="entry name" value="MAP65_ASE1"/>
    <property type="match status" value="1"/>
</dbReference>
<gene>
    <name evidence="3" type="primary">ORF73965</name>
</gene>
<dbReference type="PANTHER" id="PTHR19321">
    <property type="entry name" value="PROTEIN REGULATOR OF CYTOKINESIS 1 PRC1-RELATED"/>
    <property type="match status" value="1"/>
</dbReference>